<dbReference type="OrthoDB" id="1917511at2"/>
<keyword evidence="2" id="KW-1185">Reference proteome</keyword>
<accession>A0A0C1TWS0</accession>
<name>A0A0C1TWS0_9CLOT</name>
<reference evidence="1 2" key="1">
    <citation type="journal article" date="2015" name="Infect. Genet. Evol.">
        <title>Genomic sequences of six botulinum neurotoxin-producing strains representing three clostridial species illustrate the mobility and diversity of botulinum neurotoxin genes.</title>
        <authorList>
            <person name="Smith T.J."/>
            <person name="Hill K.K."/>
            <person name="Xie G."/>
            <person name="Foley B.T."/>
            <person name="Williamson C.H."/>
            <person name="Foster J.T."/>
            <person name="Johnson S.L."/>
            <person name="Chertkov O."/>
            <person name="Teshima H."/>
            <person name="Gibbons H.S."/>
            <person name="Johnsky L.A."/>
            <person name="Karavis M.A."/>
            <person name="Smith L.A."/>
        </authorList>
    </citation>
    <scope>NUCLEOTIDE SEQUENCE [LARGE SCALE GENOMIC DNA]</scope>
    <source>
        <strain evidence="1 2">CDC 2741</strain>
    </source>
</reference>
<dbReference type="EMBL" id="AYSO01000020">
    <property type="protein sequence ID" value="KIE45149.1"/>
    <property type="molecule type" value="Genomic_DNA"/>
</dbReference>
<evidence type="ECO:0000313" key="2">
    <source>
        <dbReference type="Proteomes" id="UP000031366"/>
    </source>
</evidence>
<gene>
    <name evidence="1" type="ORF">U732_917</name>
</gene>
<sequence length="71" mass="8299">MVNESVVKIIGERILNKGINPKTETIYKLDDITDIEYKRAVQKYISSNKRNEKTSIKSVYNNLIKHFKKAK</sequence>
<protein>
    <submittedName>
        <fullName evidence="1">Uncharacterized protein</fullName>
    </submittedName>
</protein>
<comment type="caution">
    <text evidence="1">The sequence shown here is derived from an EMBL/GenBank/DDBJ whole genome shotgun (WGS) entry which is preliminary data.</text>
</comment>
<dbReference type="STRING" id="29341.RSJ17_07380"/>
<evidence type="ECO:0000313" key="1">
    <source>
        <dbReference type="EMBL" id="KIE45149.1"/>
    </source>
</evidence>
<dbReference type="Proteomes" id="UP000031366">
    <property type="component" value="Unassembled WGS sequence"/>
</dbReference>
<organism evidence="1 2">
    <name type="scientific">Clostridium argentinense CDC 2741</name>
    <dbReference type="NCBI Taxonomy" id="1418104"/>
    <lineage>
        <taxon>Bacteria</taxon>
        <taxon>Bacillati</taxon>
        <taxon>Bacillota</taxon>
        <taxon>Clostridia</taxon>
        <taxon>Eubacteriales</taxon>
        <taxon>Clostridiaceae</taxon>
        <taxon>Clostridium</taxon>
    </lineage>
</organism>
<proteinExistence type="predicted"/>
<dbReference type="AlphaFoldDB" id="A0A0C1TWS0"/>
<dbReference type="RefSeq" id="WP_039637086.1">
    <property type="nucleotide sequence ID" value="NZ_AYSO01000020.1"/>
</dbReference>